<accession>A0A0A8XPD5</accession>
<dbReference type="EMBL" id="GBRH01282301">
    <property type="protein sequence ID" value="JAD15594.1"/>
    <property type="molecule type" value="Transcribed_RNA"/>
</dbReference>
<evidence type="ECO:0000313" key="1">
    <source>
        <dbReference type="EMBL" id="JAD15594.1"/>
    </source>
</evidence>
<proteinExistence type="predicted"/>
<sequence length="82" mass="9429">MKKKTNTNNHRTEKLLHPQSICIYNINKITSGPRETSRGPISAQLFDQYLPRRSSRNKAVKFSNFCDTTGYIYTGAKRTCCK</sequence>
<organism evidence="1">
    <name type="scientific">Arundo donax</name>
    <name type="common">Giant reed</name>
    <name type="synonym">Donax arundinaceus</name>
    <dbReference type="NCBI Taxonomy" id="35708"/>
    <lineage>
        <taxon>Eukaryota</taxon>
        <taxon>Viridiplantae</taxon>
        <taxon>Streptophyta</taxon>
        <taxon>Embryophyta</taxon>
        <taxon>Tracheophyta</taxon>
        <taxon>Spermatophyta</taxon>
        <taxon>Magnoliopsida</taxon>
        <taxon>Liliopsida</taxon>
        <taxon>Poales</taxon>
        <taxon>Poaceae</taxon>
        <taxon>PACMAD clade</taxon>
        <taxon>Arundinoideae</taxon>
        <taxon>Arundineae</taxon>
        <taxon>Arundo</taxon>
    </lineage>
</organism>
<protein>
    <submittedName>
        <fullName evidence="1">Uncharacterized protein</fullName>
    </submittedName>
</protein>
<dbReference type="AlphaFoldDB" id="A0A0A8XPD5"/>
<reference evidence="1" key="1">
    <citation type="submission" date="2014-09" db="EMBL/GenBank/DDBJ databases">
        <authorList>
            <person name="Magalhaes I.L.F."/>
            <person name="Oliveira U."/>
            <person name="Santos F.R."/>
            <person name="Vidigal T.H.D.A."/>
            <person name="Brescovit A.D."/>
            <person name="Santos A.J."/>
        </authorList>
    </citation>
    <scope>NUCLEOTIDE SEQUENCE</scope>
    <source>
        <tissue evidence="1">Shoot tissue taken approximately 20 cm above the soil surface</tissue>
    </source>
</reference>
<reference evidence="1" key="2">
    <citation type="journal article" date="2015" name="Data Brief">
        <title>Shoot transcriptome of the giant reed, Arundo donax.</title>
        <authorList>
            <person name="Barrero R.A."/>
            <person name="Guerrero F.D."/>
            <person name="Moolhuijzen P."/>
            <person name="Goolsby J.A."/>
            <person name="Tidwell J."/>
            <person name="Bellgard S.E."/>
            <person name="Bellgard M.I."/>
        </authorList>
    </citation>
    <scope>NUCLEOTIDE SEQUENCE</scope>
    <source>
        <tissue evidence="1">Shoot tissue taken approximately 20 cm above the soil surface</tissue>
    </source>
</reference>
<name>A0A0A8XPD5_ARUDO</name>